<dbReference type="HOGENOM" id="CLU_1470235_0_0_1"/>
<dbReference type="AlphaFoldDB" id="A0A0D9XUE5"/>
<dbReference type="eggNOG" id="KOG4658">
    <property type="taxonomic scope" value="Eukaryota"/>
</dbReference>
<keyword evidence="3" id="KW-1185">Reference proteome</keyword>
<evidence type="ECO:0008006" key="4">
    <source>
        <dbReference type="Google" id="ProtNLM"/>
    </source>
</evidence>
<keyword evidence="1" id="KW-0472">Membrane</keyword>
<accession>A0A0D9XUE5</accession>
<dbReference type="Proteomes" id="UP000032180">
    <property type="component" value="Chromosome 11"/>
</dbReference>
<proteinExistence type="predicted"/>
<dbReference type="EnsemblPlants" id="LPERR11G16810.1">
    <property type="protein sequence ID" value="LPERR11G16810.1"/>
    <property type="gene ID" value="LPERR11G16810"/>
</dbReference>
<name>A0A0D9XUE5_9ORYZ</name>
<protein>
    <recommendedName>
        <fullName evidence="4">NB-ARC domain-containing protein</fullName>
    </recommendedName>
</protein>
<reference evidence="2" key="3">
    <citation type="submission" date="2015-04" db="UniProtKB">
        <authorList>
            <consortium name="EnsemblPlants"/>
        </authorList>
    </citation>
    <scope>IDENTIFICATION</scope>
</reference>
<dbReference type="PANTHER" id="PTHR15140">
    <property type="entry name" value="TUBULIN-SPECIFIC CHAPERONE E"/>
    <property type="match status" value="1"/>
</dbReference>
<dbReference type="STRING" id="77586.A0A0D9XUE5"/>
<organism evidence="2 3">
    <name type="scientific">Leersia perrieri</name>
    <dbReference type="NCBI Taxonomy" id="77586"/>
    <lineage>
        <taxon>Eukaryota</taxon>
        <taxon>Viridiplantae</taxon>
        <taxon>Streptophyta</taxon>
        <taxon>Embryophyta</taxon>
        <taxon>Tracheophyta</taxon>
        <taxon>Spermatophyta</taxon>
        <taxon>Magnoliopsida</taxon>
        <taxon>Liliopsida</taxon>
        <taxon>Poales</taxon>
        <taxon>Poaceae</taxon>
        <taxon>BOP clade</taxon>
        <taxon>Oryzoideae</taxon>
        <taxon>Oryzeae</taxon>
        <taxon>Oryzinae</taxon>
        <taxon>Leersia</taxon>
    </lineage>
</organism>
<dbReference type="PANTHER" id="PTHR15140:SF6">
    <property type="entry name" value="TUBULIN-SPECIFIC CHAPERONE COFACTOR E-LIKE PROTEIN"/>
    <property type="match status" value="1"/>
</dbReference>
<evidence type="ECO:0000256" key="1">
    <source>
        <dbReference type="SAM" id="Phobius"/>
    </source>
</evidence>
<dbReference type="InterPro" id="IPR032675">
    <property type="entry name" value="LRR_dom_sf"/>
</dbReference>
<evidence type="ECO:0000313" key="3">
    <source>
        <dbReference type="Proteomes" id="UP000032180"/>
    </source>
</evidence>
<sequence length="184" mass="21202">MPELVDISLEIFDRLDKLPDSVIFPQCLRRLLLTAKFIKEDPMPILEKLPCLVFLFLSGYKGHTMLCSAQGFPRLTHLSLDNFYTEEWIIEIGALPRLSHLSIMRFPNMSKLPQGLGQLPFLEELFLQIVPKISDNDITWKYLQGKGCKYTVIYRLLYIHGFSTTLFAFSVAVALFSLYTARVH</sequence>
<dbReference type="Gramene" id="LPERR11G16810.1">
    <property type="protein sequence ID" value="LPERR11G16810.1"/>
    <property type="gene ID" value="LPERR11G16810"/>
</dbReference>
<dbReference type="Gene3D" id="3.80.10.10">
    <property type="entry name" value="Ribonuclease Inhibitor"/>
    <property type="match status" value="1"/>
</dbReference>
<reference evidence="3" key="2">
    <citation type="submission" date="2013-12" db="EMBL/GenBank/DDBJ databases">
        <authorList>
            <person name="Yu Y."/>
            <person name="Lee S."/>
            <person name="de Baynast K."/>
            <person name="Wissotski M."/>
            <person name="Liu L."/>
            <person name="Talag J."/>
            <person name="Goicoechea J."/>
            <person name="Angelova A."/>
            <person name="Jetty R."/>
            <person name="Kudrna D."/>
            <person name="Golser W."/>
            <person name="Rivera L."/>
            <person name="Zhang J."/>
            <person name="Wing R."/>
        </authorList>
    </citation>
    <scope>NUCLEOTIDE SEQUENCE</scope>
</reference>
<keyword evidence="1" id="KW-0812">Transmembrane</keyword>
<evidence type="ECO:0000313" key="2">
    <source>
        <dbReference type="EnsemblPlants" id="LPERR11G16810.1"/>
    </source>
</evidence>
<feature type="transmembrane region" description="Helical" evidence="1">
    <location>
        <begin position="156"/>
        <end position="179"/>
    </location>
</feature>
<dbReference type="SUPFAM" id="SSF52047">
    <property type="entry name" value="RNI-like"/>
    <property type="match status" value="1"/>
</dbReference>
<keyword evidence="1" id="KW-1133">Transmembrane helix</keyword>
<reference evidence="2 3" key="1">
    <citation type="submission" date="2012-08" db="EMBL/GenBank/DDBJ databases">
        <title>Oryza genome evolution.</title>
        <authorList>
            <person name="Wing R.A."/>
        </authorList>
    </citation>
    <scope>NUCLEOTIDE SEQUENCE</scope>
</reference>